<evidence type="ECO:0000256" key="2">
    <source>
        <dbReference type="ARBA" id="ARBA00022801"/>
    </source>
</evidence>
<dbReference type="Pfam" id="PF02682">
    <property type="entry name" value="CT_C_D"/>
    <property type="match status" value="1"/>
</dbReference>
<dbReference type="InterPro" id="IPR010016">
    <property type="entry name" value="PxpB"/>
</dbReference>
<dbReference type="HOGENOM" id="CLU_020207_1_0_7"/>
<proteinExistence type="predicted"/>
<name>I3XZ28_SULBS</name>
<dbReference type="GO" id="GO:0005524">
    <property type="term" value="F:ATP binding"/>
    <property type="evidence" value="ECO:0007669"/>
    <property type="project" value="UniProtKB-KW"/>
</dbReference>
<dbReference type="PANTHER" id="PTHR34698:SF2">
    <property type="entry name" value="5-OXOPROLINASE SUBUNIT B"/>
    <property type="match status" value="1"/>
</dbReference>
<dbReference type="PATRIC" id="fig|760154.4.peg.1919"/>
<dbReference type="OrthoDB" id="9768696at2"/>
<sequence>MSRTYVIASESCVIVYFGDKIDPSLSQEVQKAYFALKKAEIEGFYEVIPSYASLMVCYDVLRFDFKSACEALERILQGAEACALTPSKRVKIPVYYGEEVGLDLALLAEEKSLSVEEIIALHVNEIYTVYAIGFAPGFAYLGELDARLATARLSNPRKAVPKGSVAIADRQCAVYPAQSPGGWKILGRTPMAMFDATYEGLSLLHVGDTVCYEPISKEEFLRLGGVL</sequence>
<evidence type="ECO:0000256" key="1">
    <source>
        <dbReference type="ARBA" id="ARBA00022741"/>
    </source>
</evidence>
<dbReference type="AlphaFoldDB" id="I3XZ28"/>
<dbReference type="eggNOG" id="COG2049">
    <property type="taxonomic scope" value="Bacteria"/>
</dbReference>
<dbReference type="InterPro" id="IPR003833">
    <property type="entry name" value="CT_C_D"/>
</dbReference>
<dbReference type="Gene3D" id="3.30.1360.40">
    <property type="match status" value="1"/>
</dbReference>
<gene>
    <name evidence="5" type="ordered locus">Sulba_1922</name>
</gene>
<keyword evidence="2" id="KW-0378">Hydrolase</keyword>
<organism evidence="5 6">
    <name type="scientific">Sulfurospirillum barnesii (strain ATCC 700032 / DSM 10660 / SES-3)</name>
    <dbReference type="NCBI Taxonomy" id="760154"/>
    <lineage>
        <taxon>Bacteria</taxon>
        <taxon>Pseudomonadati</taxon>
        <taxon>Campylobacterota</taxon>
        <taxon>Epsilonproteobacteria</taxon>
        <taxon>Campylobacterales</taxon>
        <taxon>Sulfurospirillaceae</taxon>
        <taxon>Sulfurospirillum</taxon>
    </lineage>
</organism>
<keyword evidence="6" id="KW-1185">Reference proteome</keyword>
<feature type="domain" description="Carboxyltransferase" evidence="4">
    <location>
        <begin position="3"/>
        <end position="204"/>
    </location>
</feature>
<dbReference type="PANTHER" id="PTHR34698">
    <property type="entry name" value="5-OXOPROLINASE SUBUNIT B"/>
    <property type="match status" value="1"/>
</dbReference>
<dbReference type="SMART" id="SM00796">
    <property type="entry name" value="AHS1"/>
    <property type="match status" value="1"/>
</dbReference>
<dbReference type="SUPFAM" id="SSF160467">
    <property type="entry name" value="PH0987 N-terminal domain-like"/>
    <property type="match status" value="1"/>
</dbReference>
<dbReference type="EMBL" id="CP003333">
    <property type="protein sequence ID" value="AFL69202.1"/>
    <property type="molecule type" value="Genomic_DNA"/>
</dbReference>
<protein>
    <submittedName>
        <fullName evidence="5">TIGR00370 family protein</fullName>
    </submittedName>
</protein>
<dbReference type="RefSeq" id="WP_014770078.1">
    <property type="nucleotide sequence ID" value="NC_018002.1"/>
</dbReference>
<dbReference type="SUPFAM" id="SSF50891">
    <property type="entry name" value="Cyclophilin-like"/>
    <property type="match status" value="1"/>
</dbReference>
<evidence type="ECO:0000256" key="3">
    <source>
        <dbReference type="ARBA" id="ARBA00022840"/>
    </source>
</evidence>
<keyword evidence="3" id="KW-0067">ATP-binding</keyword>
<evidence type="ECO:0000313" key="5">
    <source>
        <dbReference type="EMBL" id="AFL69202.1"/>
    </source>
</evidence>
<accession>I3XZ28</accession>
<dbReference type="STRING" id="760154.Sulba_1922"/>
<dbReference type="InterPro" id="IPR029000">
    <property type="entry name" value="Cyclophilin-like_dom_sf"/>
</dbReference>
<dbReference type="GO" id="GO:0016787">
    <property type="term" value="F:hydrolase activity"/>
    <property type="evidence" value="ECO:0007669"/>
    <property type="project" value="UniProtKB-KW"/>
</dbReference>
<dbReference type="Proteomes" id="UP000006176">
    <property type="component" value="Chromosome"/>
</dbReference>
<reference evidence="5 6" key="1">
    <citation type="submission" date="2012-06" db="EMBL/GenBank/DDBJ databases">
        <title>Complete sequence of Sulfurospirillum barnesii SES-3.</title>
        <authorList>
            <consortium name="US DOE Joint Genome Institute"/>
            <person name="Lucas S."/>
            <person name="Han J."/>
            <person name="Lapidus A."/>
            <person name="Cheng J.-F."/>
            <person name="Goodwin L."/>
            <person name="Pitluck S."/>
            <person name="Peters L."/>
            <person name="Ovchinnikova G."/>
            <person name="Lu M."/>
            <person name="Detter J.C."/>
            <person name="Han C."/>
            <person name="Tapia R."/>
            <person name="Land M."/>
            <person name="Hauser L."/>
            <person name="Kyrpides N."/>
            <person name="Ivanova N."/>
            <person name="Pagani I."/>
            <person name="Stolz J."/>
            <person name="Arkin A."/>
            <person name="Dehal P."/>
            <person name="Oremland R."/>
            <person name="Saltikov C."/>
            <person name="Basu P."/>
            <person name="Hollibaugh J."/>
            <person name="Newman D."/>
            <person name="Stolyar S."/>
            <person name="Hazen T."/>
            <person name="Woyke T."/>
        </authorList>
    </citation>
    <scope>NUCLEOTIDE SEQUENCE [LARGE SCALE GENOMIC DNA]</scope>
    <source>
        <strain evidence="6">ATCC 700032 / DSM 10660 / SES-3</strain>
    </source>
</reference>
<evidence type="ECO:0000259" key="4">
    <source>
        <dbReference type="SMART" id="SM00796"/>
    </source>
</evidence>
<dbReference type="KEGG" id="sba:Sulba_1922"/>
<keyword evidence="1" id="KW-0547">Nucleotide-binding</keyword>
<dbReference type="Gene3D" id="2.40.100.10">
    <property type="entry name" value="Cyclophilin-like"/>
    <property type="match status" value="1"/>
</dbReference>
<evidence type="ECO:0000313" key="6">
    <source>
        <dbReference type="Proteomes" id="UP000006176"/>
    </source>
</evidence>
<dbReference type="NCBIfam" id="TIGR00370">
    <property type="entry name" value="5-oxoprolinase subunit PxpB"/>
    <property type="match status" value="1"/>
</dbReference>